<organism evidence="8 9">
    <name type="scientific">Cavenderia fasciculata</name>
    <name type="common">Slime mold</name>
    <name type="synonym">Dictyostelium fasciculatum</name>
    <dbReference type="NCBI Taxonomy" id="261658"/>
    <lineage>
        <taxon>Eukaryota</taxon>
        <taxon>Amoebozoa</taxon>
        <taxon>Evosea</taxon>
        <taxon>Eumycetozoa</taxon>
        <taxon>Dictyostelia</taxon>
        <taxon>Acytosteliales</taxon>
        <taxon>Cavenderiaceae</taxon>
        <taxon>Cavenderia</taxon>
    </lineage>
</organism>
<dbReference type="InterPro" id="IPR018936">
    <property type="entry name" value="PI3/4_kinase_CS"/>
</dbReference>
<dbReference type="GO" id="GO:0140459">
    <property type="term" value="P:response to Gram-positive bacterium"/>
    <property type="evidence" value="ECO:0007669"/>
    <property type="project" value="EnsemblProtists"/>
</dbReference>
<dbReference type="Pfam" id="PF00454">
    <property type="entry name" value="PI3_PI4_kinase"/>
    <property type="match status" value="1"/>
</dbReference>
<keyword evidence="3" id="KW-0808">Transferase</keyword>
<dbReference type="InterPro" id="IPR011989">
    <property type="entry name" value="ARM-like"/>
</dbReference>
<dbReference type="SUPFAM" id="SSF56112">
    <property type="entry name" value="Protein kinase-like (PK-like)"/>
    <property type="match status" value="1"/>
</dbReference>
<dbReference type="Gene3D" id="1.25.40.70">
    <property type="entry name" value="Phosphatidylinositol 3-kinase, accessory domain (PIK)"/>
    <property type="match status" value="1"/>
</dbReference>
<dbReference type="PROSITE" id="PS50290">
    <property type="entry name" value="PI3_4_KINASE_3"/>
    <property type="match status" value="1"/>
</dbReference>
<dbReference type="EC" id="2.7.1.67" evidence="2"/>
<dbReference type="InterPro" id="IPR015433">
    <property type="entry name" value="PI3/4_kinase"/>
</dbReference>
<dbReference type="InterPro" id="IPR001263">
    <property type="entry name" value="PI3K_accessory_dom"/>
</dbReference>
<dbReference type="GO" id="GO:0046854">
    <property type="term" value="P:phosphatidylinositol phosphate biosynthetic process"/>
    <property type="evidence" value="ECO:0007669"/>
    <property type="project" value="InterPro"/>
</dbReference>
<dbReference type="InterPro" id="IPR016024">
    <property type="entry name" value="ARM-type_fold"/>
</dbReference>
<sequence length="2215" mass="250138">METKMISLNYKSSTEFNKLNETVPELFRLSAKVQLAETISFLNPIPEDSIQVIINSCLALLPNRRYLNVEANDEHLCHILDHNPTLMSSLVSIRSQESVIALSHLYKCSNGVIGEKAILILIAFIKYLTYSDFTAPSDIVHATNFTFYLIRQLAALTHVADSDDNQPTSARGMIMPAFIDFFSHIVQSNNVPILYGTLMALGEPTHFNYQQDELSRVIGIIENILSNISTQIPISSPSTLKKSVNSTTNNNINNSNKLNQKKCLLLICKSFEQITHLSTDQVESETYRRLYNLVFHYTTTITDNETFISIINVIVRCGISDASIGKEVMDYTIRFVQETKNLNNSEVLVSLNRPHSELLYTTILTSLVDLCDRYSEKSIRVIEVLKEFIQHSRIPKNNNNVRLTVFDSVCRILKNEHRREHGIEICKTVISSLINTMHIQYSEYSISLMATTANNVGPDGRNRSPSVISTQAAEQQFDALSNIITCLGRIACMLNDQHVIDMILPNFMSRVTYPPTFIENLVLEQLTEIALLGYASVTKDIVVLITKLFKKICRDPHQGLIRNITPNALQRLAKDLSSQELRQDLCKRVLKLFQQLGKTLKREELNQKLASPVLKGMGFLLPTIAELIKVPIGGNVSNSGNNSNSSSFTALLNSTEVSNMRLFRSIWFYCVLFRFSTPGTWRSDWRECVQVIASHLLPLISTKSHLHLEMELELDSIIKQGFDKEYFVELRSRLLEVLPNHAHVIKNLTFAQAAYVYSVYTLETMRFSMSHSFKVVFAYLQDQSIESIYVNACIRGIVDKVFNDFVTTYLCVSPASCERVLSDHASFLLLKFCYPYQPVRKASDESISSLVARFPQILWNRECLGTLLDLIEAIGQAAKVKPMDMISIKLPSVDYVIELPDETPARHRLLQEVVELGNVWLKNGAQVAPIEIQEQLQEYMQRFSTFSRNHIGFSLAVEIGSINNTSIGNGLNGVNGIIGTSPQPAHSNIASAAASAIGSRFTGNSNNQDVLASAYPICYNSNAANFISTLQLKSLYSGEVNGMINMMMVDYNENSGEQEDEKLSEIVEELAFLRLIEEFEKLIQQHRRGKIVDSLAFSSIMYRSCAFLINHYFGQSVKLIHMVCYAPAFIFTPNSMEVGVTAWKWLLAERPDLTQFIMTSISDIWSWTVNQRIGLFTNTERDPSPFSISQQQQQPTQSQSQSQPSATQKDSNEPNIDVMMGGTPVEQKKNVGNLPERHNHVPHKIMINFLEERFYVVKYSSKEQVDVIISMLLKAIADQNMLSVSPRSLGTRFKLLLLCMRFIQGDYIGDQTLVKLMRDRVYLAALSWFYLPPIWYGQNESSGDLQADTHTLIDFCKALQTEPIFSYAIEKRHTISFSRDKNTGSLINSSQSINGYSTIRNSRPSSDRLNLLANSSNVSGSAIPSLTNAVPSSQSNGSNHVGSGLSGAVGIGLAQQQHQQQQQQLQQQQLQQSSNTMNGSTAALASSVGSSTPGTIKLDVIGSGIGTMTVSSAQGILVSQTLLETCKSGERPLNELQLEELRKRRNLILLLVGNELERMSAWNNPINRLTLQIQEQLKFSYDNLPKNMKSSWREYLVSSWRIDPRLAVHFSARFQLAKIRRILSEMVVKNTKAVLNIPEALPLLITEENVARNIPELKYLLYWETVTPPMAISLLAKSFRSHPLVIQYACRVLRNFPPETIMFYIPQLVQALRYDRTGLVENYLVAASKTSELLAHQIIWNVQTYTEADPNTDKLIDDPGIHDIAKRLKNRIIGEMDAKARDNYKREFDYFESFTAISGRLLREHKDPIKRKTQLHEELRILSNNQREDPNNPLYLPTNPKSIVIGLDIDSAMTLQSAAKVPILVNFKVLERRLPSSHPSHLEVKSPSPSNSPLMGATITSSTTAIIPSILKSTSPKLSNTNIMHLRESTRIRKLSRRVIHDPTPPSNEVHLQGCIFKSGDDIRQDMLALQVIDLFKRIFQSVGLDLYLFPYKVIATKPGCGMIELVPNTMSRDQIGKKVNGSLYDYFISRYGQKNSLGFQNARRNFIKSMAAYSVVSYILQIKDRHNANILVDDEGHIVHIDFGFIFDISPGGDLLTFEASPFKMNQEMIDIMGGKPNAEQFTWFMEQSVRAFLAARQHMDSIITLVELMLDTKLPCFKEQTILHLRQRFCPNKSETYAAKFMTKVVVDSFSTISTFSTYFYDVFQYFDNGIEM</sequence>
<dbReference type="PANTHER" id="PTHR10048:SF15">
    <property type="entry name" value="PHOSPHATIDYLINOSITOL 4-KINASE ALPHA"/>
    <property type="match status" value="1"/>
</dbReference>
<dbReference type="OrthoDB" id="10264149at2759"/>
<dbReference type="SUPFAM" id="SSF48371">
    <property type="entry name" value="ARM repeat"/>
    <property type="match status" value="2"/>
</dbReference>
<dbReference type="GO" id="GO:0005886">
    <property type="term" value="C:plasma membrane"/>
    <property type="evidence" value="ECO:0007669"/>
    <property type="project" value="TreeGrafter"/>
</dbReference>
<evidence type="ECO:0000259" key="7">
    <source>
        <dbReference type="PROSITE" id="PS51545"/>
    </source>
</evidence>
<dbReference type="OMA" id="CIFKSGD"/>
<dbReference type="InterPro" id="IPR036940">
    <property type="entry name" value="PI3/4_kinase_cat_sf"/>
</dbReference>
<dbReference type="Proteomes" id="UP000007797">
    <property type="component" value="Unassembled WGS sequence"/>
</dbReference>
<dbReference type="KEGG" id="dfa:DFA_08772"/>
<evidence type="ECO:0000313" key="8">
    <source>
        <dbReference type="EMBL" id="EGG17773.1"/>
    </source>
</evidence>
<feature type="compositionally biased region" description="Low complexity" evidence="5">
    <location>
        <begin position="1460"/>
        <end position="1472"/>
    </location>
</feature>
<dbReference type="GeneID" id="14869425"/>
<dbReference type="InterPro" id="IPR000403">
    <property type="entry name" value="PI3/4_kinase_cat_dom"/>
</dbReference>
<evidence type="ECO:0000313" key="9">
    <source>
        <dbReference type="Proteomes" id="UP000007797"/>
    </source>
</evidence>
<feature type="domain" description="PI3K/PI4K catalytic" evidence="6">
    <location>
        <begin position="1926"/>
        <end position="2196"/>
    </location>
</feature>
<name>F4Q471_CACFS</name>
<comment type="similarity">
    <text evidence="1">Belongs to the PI3/PI4-kinase family. Type III PI4K subfamily.</text>
</comment>
<evidence type="ECO:0000259" key="6">
    <source>
        <dbReference type="PROSITE" id="PS50290"/>
    </source>
</evidence>
<dbReference type="GO" id="GO:0005737">
    <property type="term" value="C:cytoplasm"/>
    <property type="evidence" value="ECO:0007669"/>
    <property type="project" value="TreeGrafter"/>
</dbReference>
<evidence type="ECO:0000256" key="1">
    <source>
        <dbReference type="ARBA" id="ARBA00006209"/>
    </source>
</evidence>
<feature type="compositionally biased region" description="Low complexity" evidence="5">
    <location>
        <begin position="1184"/>
        <end position="1205"/>
    </location>
</feature>
<dbReference type="SMART" id="SM00145">
    <property type="entry name" value="PI3Ka"/>
    <property type="match status" value="1"/>
</dbReference>
<dbReference type="RefSeq" id="XP_004356257.1">
    <property type="nucleotide sequence ID" value="XM_004356204.1"/>
</dbReference>
<dbReference type="PROSITE" id="PS00915">
    <property type="entry name" value="PI3_4_KINASE_1"/>
    <property type="match status" value="1"/>
</dbReference>
<dbReference type="FunFam" id="1.10.1070.11:FF:000012">
    <property type="entry name" value="Phosphatidylinositol 4-kinase alpha 1"/>
    <property type="match status" value="1"/>
</dbReference>
<dbReference type="Pfam" id="PF00613">
    <property type="entry name" value="PI3Ka"/>
    <property type="match status" value="1"/>
</dbReference>
<keyword evidence="4" id="KW-0418">Kinase</keyword>
<gene>
    <name evidence="8" type="ORF">DFA_08772</name>
</gene>
<dbReference type="Gene3D" id="1.25.10.10">
    <property type="entry name" value="Leucine-rich Repeat Variant"/>
    <property type="match status" value="1"/>
</dbReference>
<dbReference type="STRING" id="1054147.F4Q471"/>
<dbReference type="Pfam" id="PF19274">
    <property type="entry name" value="PI4K_N"/>
    <property type="match status" value="2"/>
</dbReference>
<dbReference type="GO" id="GO:0048015">
    <property type="term" value="P:phosphatidylinositol-mediated signaling"/>
    <property type="evidence" value="ECO:0007669"/>
    <property type="project" value="TreeGrafter"/>
</dbReference>
<keyword evidence="9" id="KW-1185">Reference proteome</keyword>
<feature type="region of interest" description="Disordered" evidence="5">
    <location>
        <begin position="1460"/>
        <end position="1491"/>
    </location>
</feature>
<dbReference type="InterPro" id="IPR011009">
    <property type="entry name" value="Kinase-like_dom_sf"/>
</dbReference>
<dbReference type="Gene3D" id="1.10.1070.11">
    <property type="entry name" value="Phosphatidylinositol 3-/4-kinase, catalytic domain"/>
    <property type="match status" value="1"/>
</dbReference>
<dbReference type="EMBL" id="GL883021">
    <property type="protein sequence ID" value="EGG17773.1"/>
    <property type="molecule type" value="Genomic_DNA"/>
</dbReference>
<evidence type="ECO:0000256" key="5">
    <source>
        <dbReference type="SAM" id="MobiDB-lite"/>
    </source>
</evidence>
<dbReference type="CDD" id="cd05167">
    <property type="entry name" value="PI4Kc_III_alpha"/>
    <property type="match status" value="1"/>
</dbReference>
<dbReference type="PANTHER" id="PTHR10048">
    <property type="entry name" value="PHOSPHATIDYLINOSITOL KINASE"/>
    <property type="match status" value="1"/>
</dbReference>
<dbReference type="SMART" id="SM00146">
    <property type="entry name" value="PI3Kc"/>
    <property type="match status" value="1"/>
</dbReference>
<evidence type="ECO:0000256" key="2">
    <source>
        <dbReference type="ARBA" id="ARBA00012169"/>
    </source>
</evidence>
<feature type="domain" description="PIK helical" evidence="7">
    <location>
        <begin position="1582"/>
        <end position="1767"/>
    </location>
</feature>
<dbReference type="Gene3D" id="3.30.1010.10">
    <property type="entry name" value="Phosphatidylinositol 3-kinase Catalytic Subunit, Chain A, domain 4"/>
    <property type="match status" value="1"/>
</dbReference>
<evidence type="ECO:0000256" key="4">
    <source>
        <dbReference type="ARBA" id="ARBA00022777"/>
    </source>
</evidence>
<accession>F4Q471</accession>
<feature type="region of interest" description="Disordered" evidence="5">
    <location>
        <begin position="1182"/>
        <end position="1222"/>
    </location>
</feature>
<evidence type="ECO:0000256" key="3">
    <source>
        <dbReference type="ARBA" id="ARBA00022679"/>
    </source>
</evidence>
<protein>
    <recommendedName>
        <fullName evidence="2">1-phosphatidylinositol 4-kinase</fullName>
        <ecNumber evidence="2">2.7.1.67</ecNumber>
    </recommendedName>
</protein>
<dbReference type="GO" id="GO:0004430">
    <property type="term" value="F:1-phosphatidylinositol 4-kinase activity"/>
    <property type="evidence" value="ECO:0007669"/>
    <property type="project" value="UniProtKB-EC"/>
</dbReference>
<dbReference type="PROSITE" id="PS00916">
    <property type="entry name" value="PI3_4_KINASE_2"/>
    <property type="match status" value="1"/>
</dbReference>
<dbReference type="InterPro" id="IPR042236">
    <property type="entry name" value="PI3K_accessory_sf"/>
</dbReference>
<feature type="compositionally biased region" description="Polar residues" evidence="5">
    <location>
        <begin position="1473"/>
        <end position="1491"/>
    </location>
</feature>
<reference evidence="9" key="1">
    <citation type="journal article" date="2011" name="Genome Res.">
        <title>Phylogeny-wide analysis of social amoeba genomes highlights ancient origins for complex intercellular communication.</title>
        <authorList>
            <person name="Heidel A.J."/>
            <person name="Lawal H.M."/>
            <person name="Felder M."/>
            <person name="Schilde C."/>
            <person name="Helps N.R."/>
            <person name="Tunggal B."/>
            <person name="Rivero F."/>
            <person name="John U."/>
            <person name="Schleicher M."/>
            <person name="Eichinger L."/>
            <person name="Platzer M."/>
            <person name="Noegel A.A."/>
            <person name="Schaap P."/>
            <person name="Gloeckner G."/>
        </authorList>
    </citation>
    <scope>NUCLEOTIDE SEQUENCE [LARGE SCALE GENOMIC DNA]</scope>
    <source>
        <strain evidence="9">SH3</strain>
    </source>
</reference>
<dbReference type="InterPro" id="IPR045495">
    <property type="entry name" value="PI4K_N"/>
</dbReference>
<proteinExistence type="inferred from homology"/>
<dbReference type="PROSITE" id="PS51545">
    <property type="entry name" value="PIK_HELICAL"/>
    <property type="match status" value="1"/>
</dbReference>